<evidence type="ECO:0008006" key="3">
    <source>
        <dbReference type="Google" id="ProtNLM"/>
    </source>
</evidence>
<protein>
    <recommendedName>
        <fullName evidence="3">DUF3039 domain-containing protein</fullName>
    </recommendedName>
</protein>
<evidence type="ECO:0000313" key="1">
    <source>
        <dbReference type="EMBL" id="MCO1660028.1"/>
    </source>
</evidence>
<organism evidence="1 2">
    <name type="scientific">Pseudonocardia humida</name>
    <dbReference type="NCBI Taxonomy" id="2800819"/>
    <lineage>
        <taxon>Bacteria</taxon>
        <taxon>Bacillati</taxon>
        <taxon>Actinomycetota</taxon>
        <taxon>Actinomycetes</taxon>
        <taxon>Pseudonocardiales</taxon>
        <taxon>Pseudonocardiaceae</taxon>
        <taxon>Pseudonocardia</taxon>
    </lineage>
</organism>
<name>A0ABT1AAK2_9PSEU</name>
<dbReference type="Proteomes" id="UP001165283">
    <property type="component" value="Unassembled WGS sequence"/>
</dbReference>
<proteinExistence type="predicted"/>
<keyword evidence="2" id="KW-1185">Reference proteome</keyword>
<sequence length="81" mass="8100">MDVLSATLVAEEGPVSFAHYLAGDRSAELSEVGKAQAVCGRVFLPAALAAPLGRPCPLCEAVIGLALSHGQDAAAAGARRG</sequence>
<comment type="caution">
    <text evidence="1">The sequence shown here is derived from an EMBL/GenBank/DDBJ whole genome shotgun (WGS) entry which is preliminary data.</text>
</comment>
<gene>
    <name evidence="1" type="ORF">KDL28_33720</name>
</gene>
<reference evidence="1" key="1">
    <citation type="submission" date="2021-04" db="EMBL/GenBank/DDBJ databases">
        <title>Pseudonocardia sp. nov., isolated from sandy soil of mangrove forest.</title>
        <authorList>
            <person name="Zan Z."/>
            <person name="Huang R."/>
            <person name="Liu W."/>
        </authorList>
    </citation>
    <scope>NUCLEOTIDE SEQUENCE</scope>
    <source>
        <strain evidence="1">S2-4</strain>
    </source>
</reference>
<evidence type="ECO:0000313" key="2">
    <source>
        <dbReference type="Proteomes" id="UP001165283"/>
    </source>
</evidence>
<accession>A0ABT1AAK2</accession>
<dbReference type="RefSeq" id="WP_252445249.1">
    <property type="nucleotide sequence ID" value="NZ_JAGSOV010000075.1"/>
</dbReference>
<dbReference type="EMBL" id="JAGSOV010000075">
    <property type="protein sequence ID" value="MCO1660028.1"/>
    <property type="molecule type" value="Genomic_DNA"/>
</dbReference>